<sequence>MSSFNARHSVVIPLLLLCAAIAASFIASSGPIQWMDNGVFLADATSGEYFSQSLGPLDHPFYHFFSSMFYALFGSQVLSLMNSLLLLPLAWIIYRLAISVGATARQALLAATATVLAHAVFWVSTKAEVYLLHTLFVLLAYAVQFSAHSRWTPLKKLFVIGVLTGISASIHQLTFIVMLPLYIQLLIQHKARILMTVPGFALGFATAAVAVFNDLNAGLSLIDIARRYLTGASTTIAGPEWEGSLFRFDDMWHEKNSVVLLMLSLMGPQIAGLLLFPRDSRLRLLWSAALLNLIFAISYNVTDRFTFFLPGIAMLSVIGMIQLPALLPRNRAGTALLNASVLTSPLVIVLAWSLYASGVINLPTHKEKLPFREDIHYFMVPYLPDRSAEQFVNAYEQSVPEGALIIADWTPMGAIRSGQAVGLLRGRRLAMCGDNIDIRAYLGNPGVYLARLSYCGMIADNYAVEDKSVGFALHTK</sequence>
<keyword evidence="1" id="KW-0472">Membrane</keyword>
<feature type="transmembrane region" description="Helical" evidence="1">
    <location>
        <begin position="157"/>
        <end position="183"/>
    </location>
</feature>
<feature type="transmembrane region" description="Helical" evidence="1">
    <location>
        <begin position="307"/>
        <end position="327"/>
    </location>
</feature>
<evidence type="ECO:0000313" key="3">
    <source>
        <dbReference type="Proteomes" id="UP000050554"/>
    </source>
</evidence>
<name>A0A0P9ZCJ5_PSESI</name>
<evidence type="ECO:0000313" key="2">
    <source>
        <dbReference type="EMBL" id="KPY47601.1"/>
    </source>
</evidence>
<feature type="transmembrane region" description="Helical" evidence="1">
    <location>
        <begin position="68"/>
        <end position="94"/>
    </location>
</feature>
<dbReference type="AlphaFoldDB" id="A0A0P9ZCJ5"/>
<accession>A0A0P9ZCJ5</accession>
<dbReference type="EMBL" id="LJRF01000105">
    <property type="protein sequence ID" value="KPY47601.1"/>
    <property type="molecule type" value="Genomic_DNA"/>
</dbReference>
<reference evidence="2 3" key="1">
    <citation type="submission" date="2015-09" db="EMBL/GenBank/DDBJ databases">
        <title>Genome announcement of multiple Pseudomonas syringae strains.</title>
        <authorList>
            <person name="Thakur S."/>
            <person name="Wang P.W."/>
            <person name="Gong Y."/>
            <person name="Weir B.S."/>
            <person name="Guttman D.S."/>
        </authorList>
    </citation>
    <scope>NUCLEOTIDE SEQUENCE [LARGE SCALE GENOMIC DNA]</scope>
    <source>
        <strain evidence="2 3">ICMP3882</strain>
    </source>
</reference>
<dbReference type="RefSeq" id="WP_004885262.1">
    <property type="nucleotide sequence ID" value="NZ_LJRF01000105.1"/>
</dbReference>
<feature type="transmembrane region" description="Helical" evidence="1">
    <location>
        <begin position="258"/>
        <end position="277"/>
    </location>
</feature>
<feature type="transmembrane region" description="Helical" evidence="1">
    <location>
        <begin position="106"/>
        <end position="123"/>
    </location>
</feature>
<keyword evidence="1" id="KW-1133">Transmembrane helix</keyword>
<protein>
    <submittedName>
        <fullName evidence="2">Uncharacterized protein</fullName>
    </submittedName>
</protein>
<feature type="transmembrane region" description="Helical" evidence="1">
    <location>
        <begin position="129"/>
        <end position="145"/>
    </location>
</feature>
<organism evidence="2 3">
    <name type="scientific">Pseudomonas syringae pv. ribicola</name>
    <dbReference type="NCBI Taxonomy" id="55398"/>
    <lineage>
        <taxon>Bacteria</taxon>
        <taxon>Pseudomonadati</taxon>
        <taxon>Pseudomonadota</taxon>
        <taxon>Gammaproteobacteria</taxon>
        <taxon>Pseudomonadales</taxon>
        <taxon>Pseudomonadaceae</taxon>
        <taxon>Pseudomonas</taxon>
    </lineage>
</organism>
<evidence type="ECO:0000256" key="1">
    <source>
        <dbReference type="SAM" id="Phobius"/>
    </source>
</evidence>
<dbReference type="PATRIC" id="fig|55398.3.peg.606"/>
<comment type="caution">
    <text evidence="2">The sequence shown here is derived from an EMBL/GenBank/DDBJ whole genome shotgun (WGS) entry which is preliminary data.</text>
</comment>
<proteinExistence type="predicted"/>
<keyword evidence="1" id="KW-0812">Transmembrane</keyword>
<feature type="transmembrane region" description="Helical" evidence="1">
    <location>
        <begin position="334"/>
        <end position="355"/>
    </location>
</feature>
<dbReference type="Proteomes" id="UP000050554">
    <property type="component" value="Unassembled WGS sequence"/>
</dbReference>
<gene>
    <name evidence="2" type="ORF">ALO47_00495</name>
</gene>
<feature type="transmembrane region" description="Helical" evidence="1">
    <location>
        <begin position="284"/>
        <end position="301"/>
    </location>
</feature>